<keyword evidence="2" id="KW-1185">Reference proteome</keyword>
<sequence>MSISADIGNFSLDSRQLARIEYVHRGFLYQHLYAVACLFRAAQAGVTHVVVENDEDVELVFSAKRIYAQIKTRSSDLVLSDIEGPFRGSKLSGWSMSKAAEAATPNSLSYRTGRQDRSWQK</sequence>
<evidence type="ECO:0000313" key="2">
    <source>
        <dbReference type="Proteomes" id="UP001480082"/>
    </source>
</evidence>
<reference evidence="1 2" key="1">
    <citation type="journal article" date="2024" name="Proc. Natl. Acad. Sci. U.S.A.">
        <title>The evolutionary genomics of adaptation to stress in wild rhizobium bacteria.</title>
        <authorList>
            <person name="Kehlet-Delgado H."/>
            <person name="Montoya A.P."/>
            <person name="Jensen K.T."/>
            <person name="Wendlandt C.E."/>
            <person name="Dexheimer C."/>
            <person name="Roberts M."/>
            <person name="Torres Martinez L."/>
            <person name="Friesen M.L."/>
            <person name="Griffitts J.S."/>
            <person name="Porter S.S."/>
        </authorList>
    </citation>
    <scope>NUCLEOTIDE SEQUENCE [LARGE SCALE GENOMIC DNA]</scope>
    <source>
        <strain evidence="1 2">M0468</strain>
    </source>
</reference>
<proteinExistence type="predicted"/>
<name>A0ACC6T0U7_9HYPH</name>
<comment type="caution">
    <text evidence="1">The sequence shown here is derived from an EMBL/GenBank/DDBJ whole genome shotgun (WGS) entry which is preliminary data.</text>
</comment>
<dbReference type="EMBL" id="JAMYRI010000009">
    <property type="protein sequence ID" value="MER9285654.1"/>
    <property type="molecule type" value="Genomic_DNA"/>
</dbReference>
<gene>
    <name evidence="1" type="ORF">NKI81_17060</name>
</gene>
<accession>A0ACC6T0U7</accession>
<organism evidence="1 2">
    <name type="scientific">Mesorhizobium australicum</name>
    <dbReference type="NCBI Taxonomy" id="536018"/>
    <lineage>
        <taxon>Bacteria</taxon>
        <taxon>Pseudomonadati</taxon>
        <taxon>Pseudomonadota</taxon>
        <taxon>Alphaproteobacteria</taxon>
        <taxon>Hyphomicrobiales</taxon>
        <taxon>Phyllobacteriaceae</taxon>
        <taxon>Mesorhizobium</taxon>
    </lineage>
</organism>
<protein>
    <submittedName>
        <fullName evidence="1">Uncharacterized protein</fullName>
    </submittedName>
</protein>
<dbReference type="Proteomes" id="UP001480082">
    <property type="component" value="Unassembled WGS sequence"/>
</dbReference>
<evidence type="ECO:0000313" key="1">
    <source>
        <dbReference type="EMBL" id="MER9285654.1"/>
    </source>
</evidence>